<dbReference type="FunFam" id="1.10.510.10:FF:000428">
    <property type="entry name" value="inactive serine/threonine-protein kinase TEX14 isoform X1"/>
    <property type="match status" value="1"/>
</dbReference>
<evidence type="ECO:0000256" key="2">
    <source>
        <dbReference type="ARBA" id="ARBA00004496"/>
    </source>
</evidence>
<keyword evidence="15" id="KW-0137">Centromere</keyword>
<feature type="domain" description="Protein kinase" evidence="24">
    <location>
        <begin position="211"/>
        <end position="521"/>
    </location>
</feature>
<evidence type="ECO:0000256" key="12">
    <source>
        <dbReference type="ARBA" id="ARBA00022840"/>
    </source>
</evidence>
<evidence type="ECO:0000256" key="17">
    <source>
        <dbReference type="ARBA" id="ARBA00057673"/>
    </source>
</evidence>
<keyword evidence="14" id="KW-0131">Cell cycle</keyword>
<dbReference type="EMBL" id="JW861288">
    <property type="protein sequence ID" value="AFO93805.1"/>
    <property type="molecule type" value="mRNA"/>
</dbReference>
<keyword evidence="11" id="KW-0995">Kinetochore</keyword>
<feature type="compositionally biased region" description="Basic residues" evidence="23">
    <location>
        <begin position="1073"/>
        <end position="1082"/>
    </location>
</feature>
<evidence type="ECO:0000256" key="16">
    <source>
        <dbReference type="ARBA" id="ARBA00038349"/>
    </source>
</evidence>
<feature type="region of interest" description="Disordered" evidence="23">
    <location>
        <begin position="1770"/>
        <end position="1800"/>
    </location>
</feature>
<comment type="function">
    <text evidence="17">Required both for the formation of intercellular bridges during meiosis and for kinetochore-microtubule attachment during mitosis. Intercellular bridges are evolutionarily conserved structures that connect differentiating germ cells and are required for spermatogenesis and male fertility. Acts by promoting the conversion of midbodies into intercellular bridges via its interaction with CEP55: interaction with CEP55 inhibits the interaction between CEP55 and PDCD6IP/ALIX and TSG101, blocking cell abscission and leading to transform midbodies into intercellular bridges. Also plays a role during mitosis: recruited to kinetochores by PLK1 during early mitosis and regulates the maturation of the outer kinetochores and microtubule attachment. Has no protein kinase activity in vitro.</text>
</comment>
<evidence type="ECO:0000259" key="24">
    <source>
        <dbReference type="PROSITE" id="PS50011"/>
    </source>
</evidence>
<feature type="repeat" description="ANK" evidence="22">
    <location>
        <begin position="55"/>
        <end position="87"/>
    </location>
</feature>
<dbReference type="GO" id="GO:0051306">
    <property type="term" value="P:mitotic sister chromatid separation"/>
    <property type="evidence" value="ECO:0007669"/>
    <property type="project" value="InterPro"/>
</dbReference>
<comment type="similarity">
    <text evidence="16">Belongs to the protein kinase superfamily.</text>
</comment>
<organism evidence="25">
    <name type="scientific">Callorhinchus milii</name>
    <name type="common">Ghost shark</name>
    <dbReference type="NCBI Taxonomy" id="7868"/>
    <lineage>
        <taxon>Eukaryota</taxon>
        <taxon>Metazoa</taxon>
        <taxon>Chordata</taxon>
        <taxon>Craniata</taxon>
        <taxon>Vertebrata</taxon>
        <taxon>Chondrichthyes</taxon>
        <taxon>Holocephali</taxon>
        <taxon>Chimaeriformes</taxon>
        <taxon>Callorhinchidae</taxon>
        <taxon>Callorhinchus</taxon>
    </lineage>
</organism>
<evidence type="ECO:0000256" key="5">
    <source>
        <dbReference type="ARBA" id="ARBA00022490"/>
    </source>
</evidence>
<accession>V9K7B2</accession>
<dbReference type="Pfam" id="PF12796">
    <property type="entry name" value="Ank_2"/>
    <property type="match status" value="1"/>
</dbReference>
<evidence type="ECO:0000313" key="25">
    <source>
        <dbReference type="EMBL" id="AFO93805.1"/>
    </source>
</evidence>
<dbReference type="SMART" id="SM00248">
    <property type="entry name" value="ANK"/>
    <property type="match status" value="2"/>
</dbReference>
<dbReference type="InterPro" id="IPR000719">
    <property type="entry name" value="Prot_kinase_dom"/>
</dbReference>
<dbReference type="GO" id="GO:0043063">
    <property type="term" value="P:intercellular bridge organization"/>
    <property type="evidence" value="ECO:0007669"/>
    <property type="project" value="InterPro"/>
</dbReference>
<dbReference type="InterPro" id="IPR039339">
    <property type="entry name" value="Tex14"/>
</dbReference>
<evidence type="ECO:0000256" key="4">
    <source>
        <dbReference type="ARBA" id="ARBA00022454"/>
    </source>
</evidence>
<dbReference type="InterPro" id="IPR001245">
    <property type="entry name" value="Ser-Thr/Tyr_kinase_cat_dom"/>
</dbReference>
<feature type="repeat" description="ANK" evidence="22">
    <location>
        <begin position="88"/>
        <end position="120"/>
    </location>
</feature>
<keyword evidence="7" id="KW-0132">Cell division</keyword>
<dbReference type="PANTHER" id="PTHR23060:SF3">
    <property type="entry name" value="TESTIS EXPRESSED 14, INTERCELLULAR BRIDGE FORMING FACTOR"/>
    <property type="match status" value="1"/>
</dbReference>
<feature type="region of interest" description="Disordered" evidence="23">
    <location>
        <begin position="1165"/>
        <end position="1221"/>
    </location>
</feature>
<dbReference type="Gene3D" id="1.25.40.20">
    <property type="entry name" value="Ankyrin repeat-containing domain"/>
    <property type="match status" value="1"/>
</dbReference>
<comment type="subunit">
    <text evidence="18">Interacts with KIF23 and RBM44. Interacts with CEP55; inhibiting interaction between CEP55 and PDCD6IP/ALIX and TSG101.</text>
</comment>
<evidence type="ECO:0000256" key="20">
    <source>
        <dbReference type="ARBA" id="ARBA00081075"/>
    </source>
</evidence>
<evidence type="ECO:0000256" key="10">
    <source>
        <dbReference type="ARBA" id="ARBA00022776"/>
    </source>
</evidence>
<evidence type="ECO:0000256" key="21">
    <source>
        <dbReference type="ARBA" id="ARBA00083992"/>
    </source>
</evidence>
<sequence>MSQLVPLPLPCPVQLGSMRDDSPGAQLHQFVREGNFTKVKKILKKGASADIINSLGQTPLFIAALLNLAKLVDVLLEYGASPNHRCEDRSTPVHAAAFSCSQWILSKLLDAGGDLRLNDKDGRIPRNWAESAGTEQNSRILEFMQRCASHMKGIAQQIVCNNAQRIGSSSQTLIRNPSILNKIAYGNKDLQLLSMPKARSMFSESIRCFGFGKFYMHGPGRLAYLASIPVVNEKELVQADDEPTFSYPNGPYTTMSNLTWNGIRITVKQMNLPPHQNCSKRLSADLLIAEQEYNSKLRHPNLLLLMAVCQSSDLDQIRLVYERINLGSLYGVLHERRSEFPVLRVEVIVQMLLQITDALIYLHSRGYIHRAITSHAVQLVLPGIAKLSNFEFMVESVDGGIYSDLSRFPVPPQFYNWLAPEVIRGKFSSVKSDIYSLCTLIQELFTDTVPWEDMDGLAVKELLGAGHCLSVDERVPAPYYDIVRTGMQVKPRNRTMCLQDIRFILRNDIKDLIINQKHAFENVDSDIQSECVNIPVGASTDISSYRRQPEYLEQLEMENTVSRRETEYLEQGQIMYNDDYQYYNMGRRTSFSPKQQSQTNVEADSKISQEIIVLCNSWKTEQITDDGIASRAPEKVFHKDKLSSGYSSWNKPEQHNIPELAETNPIKYGIEQADIPQHLNELDVVLEKEIVVTSERQRAGDGLEAEQLQYSDTRYSAVEDTDGHSSAWLETDTEYATEEEDKQNDPTPNRCSKWTVVKDSRSDQDRYGQSSSNSLNRACEEEREIAANVSIQHSVRTCSINIQASKNLVQQACSALDHVKRRCDPGVNSSQKSVEIDKMSDFQPLEKVPCNKPSYDEVDYHKKNEKGNKKFDSDNEGNLVIPISIAPPKRYRPPVYRAEKRNVSGRCRKAAANLPNWTQSQHASTGKDSTNSEVLRTSDTFADGTQTTCSLKNQINEEESDYSSALDESFMHSSTLDESFMSLSEQKVAKVSKGRKDRNRCIIHDQNAEVIPAHKGCISMRIPTEVSQRRYRKQCIYLSGNGEIRTTQSTVPERVKVRRKKETYNFSSSGKTQHQHYKKKQKIKVDQRTGKSNWTDEVAEVVERMTSGYLPVSQEQPKEKGRKNSQNENEEELFRRFANRSQENRELKDYNRYCGISKKVEKHQLDSKLTEHDPLNNVREEMPMESDSSGDLEEIFRSFAGQRESADEKLSESSKEELEERTDLDETFITNRGQRKSYKENLEQFSTSDFAFESSLDVSDEFFTPNLQFVSFSSRNLASTGFSNIQYAQESTTSSEEELEITREVCQQNLDSTKHSFSSDSDAVGGKMVIHKVNVEKSIERDWSGVSKHSFTPLIGVAQATEIGMVTALDYNHRELKGTLDKHEVSMPDIQNISCIPCDGHFADAILLSKTPMSTHMPFNNSTPYSISPGKKLSQSHRLCKTRSEPLLIQTSKNLNTSLWPSCDSSASIPRTFATACDGTSKLESPSTQLETQFSATTEWVAPSVHSIAHSPLGVVKAKLSPVSSPGLKDKNHQFNTIYLVNMEKTLQVPEYNSAAESGELEVHGSKKMHENLLLSEDKQCRKPGDKEGLSQEAEMLLAPSLLSSTLADGQVITFAAYTDNSHDSQCSVDEMNSAFISKGNEGMDITNEMCDNNEQEREKMKQLPFGITSDENVQTFGNEQKERLAPDRQQEVSHGILRLLSDSERSKIQNILEESERAHSTLDDVLEGILESQDQPKQKVNKVSMNRNETAKEEVFRPEQLIQMVPHIEDSALSGKQTKTGEGGVEDSLESRARETNVSFESKKLIKRTGERW</sequence>
<keyword evidence="6" id="KW-0597">Phosphoprotein</keyword>
<keyword evidence="10" id="KW-0498">Mitosis</keyword>
<dbReference type="GO" id="GO:0045171">
    <property type="term" value="C:intercellular bridge"/>
    <property type="evidence" value="ECO:0007669"/>
    <property type="project" value="TreeGrafter"/>
</dbReference>
<protein>
    <recommendedName>
        <fullName evidence="19">Inactive serine/threonine-protein kinase TEX14</fullName>
    </recommendedName>
    <alternativeName>
        <fullName evidence="21">Testis-expressed sequence 14</fullName>
    </alternativeName>
    <alternativeName>
        <fullName evidence="20">Testis-expressed sequence 14 protein</fullName>
    </alternativeName>
</protein>
<comment type="subcellular location">
    <subcellularLocation>
        <location evidence="3">Chromosome</location>
        <location evidence="3">Centromere</location>
        <location evidence="3">Kinetochore</location>
    </subcellularLocation>
    <subcellularLocation>
        <location evidence="2">Cytoplasm</location>
    </subcellularLocation>
    <subcellularLocation>
        <location evidence="1">Midbody</location>
    </subcellularLocation>
</comment>
<feature type="compositionally biased region" description="Basic and acidic residues" evidence="23">
    <location>
        <begin position="1165"/>
        <end position="1182"/>
    </location>
</feature>
<keyword evidence="13 22" id="KW-0040">ANK repeat</keyword>
<feature type="region of interest" description="Disordered" evidence="23">
    <location>
        <begin position="1063"/>
        <end position="1090"/>
    </location>
</feature>
<evidence type="ECO:0000256" key="15">
    <source>
        <dbReference type="ARBA" id="ARBA00023328"/>
    </source>
</evidence>
<feature type="compositionally biased region" description="Basic and acidic residues" evidence="23">
    <location>
        <begin position="756"/>
        <end position="766"/>
    </location>
</feature>
<feature type="region of interest" description="Disordered" evidence="23">
    <location>
        <begin position="1107"/>
        <end position="1131"/>
    </location>
</feature>
<dbReference type="InterPro" id="IPR036770">
    <property type="entry name" value="Ankyrin_rpt-contain_sf"/>
</dbReference>
<evidence type="ECO:0000256" key="22">
    <source>
        <dbReference type="PROSITE-ProRule" id="PRU00023"/>
    </source>
</evidence>
<dbReference type="PROSITE" id="PS50088">
    <property type="entry name" value="ANK_REPEAT"/>
    <property type="match status" value="2"/>
</dbReference>
<evidence type="ECO:0000256" key="3">
    <source>
        <dbReference type="ARBA" id="ARBA00004629"/>
    </source>
</evidence>
<dbReference type="GO" id="GO:0000776">
    <property type="term" value="C:kinetochore"/>
    <property type="evidence" value="ECO:0007669"/>
    <property type="project" value="UniProtKB-KW"/>
</dbReference>
<dbReference type="PROSITE" id="PS50297">
    <property type="entry name" value="ANK_REP_REGION"/>
    <property type="match status" value="1"/>
</dbReference>
<evidence type="ECO:0000256" key="9">
    <source>
        <dbReference type="ARBA" id="ARBA00022741"/>
    </source>
</evidence>
<evidence type="ECO:0000256" key="19">
    <source>
        <dbReference type="ARBA" id="ARBA00073130"/>
    </source>
</evidence>
<dbReference type="GO" id="GO:0007140">
    <property type="term" value="P:male meiotic nuclear division"/>
    <property type="evidence" value="ECO:0007669"/>
    <property type="project" value="InterPro"/>
</dbReference>
<keyword evidence="12" id="KW-0067">ATP-binding</keyword>
<feature type="compositionally biased region" description="Basic and acidic residues" evidence="23">
    <location>
        <begin position="1204"/>
        <end position="1218"/>
    </location>
</feature>
<evidence type="ECO:0000256" key="6">
    <source>
        <dbReference type="ARBA" id="ARBA00022553"/>
    </source>
</evidence>
<dbReference type="SUPFAM" id="SSF56112">
    <property type="entry name" value="Protein kinase-like (PK-like)"/>
    <property type="match status" value="1"/>
</dbReference>
<dbReference type="InterPro" id="IPR002110">
    <property type="entry name" value="Ankyrin_rpt"/>
</dbReference>
<dbReference type="InterPro" id="IPR011009">
    <property type="entry name" value="Kinase-like_dom_sf"/>
</dbReference>
<dbReference type="FunFam" id="1.25.40.20:FF:000153">
    <property type="entry name" value="inactive serine/threonine-protein kinase TEX14 isoform X3"/>
    <property type="match status" value="1"/>
</dbReference>
<evidence type="ECO:0000256" key="23">
    <source>
        <dbReference type="SAM" id="MobiDB-lite"/>
    </source>
</evidence>
<dbReference type="GO" id="GO:0008608">
    <property type="term" value="P:attachment of spindle microtubules to kinetochore"/>
    <property type="evidence" value="ECO:0007669"/>
    <property type="project" value="InterPro"/>
</dbReference>
<evidence type="ECO:0000256" key="8">
    <source>
        <dbReference type="ARBA" id="ARBA00022737"/>
    </source>
</evidence>
<keyword evidence="5" id="KW-0963">Cytoplasm</keyword>
<dbReference type="PANTHER" id="PTHR23060">
    <property type="entry name" value="TESTIS EXPRESSED GENE 14"/>
    <property type="match status" value="1"/>
</dbReference>
<evidence type="ECO:0000256" key="18">
    <source>
        <dbReference type="ARBA" id="ARBA00066020"/>
    </source>
</evidence>
<dbReference type="GO" id="GO:0030496">
    <property type="term" value="C:midbody"/>
    <property type="evidence" value="ECO:0007669"/>
    <property type="project" value="UniProtKB-SubCell"/>
</dbReference>
<dbReference type="Gene3D" id="1.10.510.10">
    <property type="entry name" value="Transferase(Phosphotransferase) domain 1"/>
    <property type="match status" value="1"/>
</dbReference>
<feature type="compositionally biased region" description="Polar residues" evidence="23">
    <location>
        <begin position="767"/>
        <end position="776"/>
    </location>
</feature>
<dbReference type="PROSITE" id="PS50011">
    <property type="entry name" value="PROTEIN_KINASE_DOM"/>
    <property type="match status" value="1"/>
</dbReference>
<dbReference type="GO" id="GO:0004672">
    <property type="term" value="F:protein kinase activity"/>
    <property type="evidence" value="ECO:0007669"/>
    <property type="project" value="InterPro"/>
</dbReference>
<evidence type="ECO:0000256" key="13">
    <source>
        <dbReference type="ARBA" id="ARBA00023043"/>
    </source>
</evidence>
<dbReference type="GO" id="GO:0007094">
    <property type="term" value="P:mitotic spindle assembly checkpoint signaling"/>
    <property type="evidence" value="ECO:0007669"/>
    <property type="project" value="InterPro"/>
</dbReference>
<feature type="compositionally biased region" description="Basic and acidic residues" evidence="23">
    <location>
        <begin position="1790"/>
        <end position="1800"/>
    </location>
</feature>
<name>V9K7B2_CALMI</name>
<keyword evidence="4" id="KW-0158">Chromosome</keyword>
<keyword evidence="8" id="KW-0677">Repeat</keyword>
<reference evidence="25" key="1">
    <citation type="journal article" date="2014" name="Nature">
        <title>Elephant shark genome provides unique insights into gnathostome evolution.</title>
        <authorList>
            <consortium name="International Elephant Shark Genome Sequencing Consortium"/>
            <person name="Venkatesh B."/>
            <person name="Lee A.P."/>
            <person name="Ravi V."/>
            <person name="Maurya A.K."/>
            <person name="Lian M.M."/>
            <person name="Swann J.B."/>
            <person name="Ohta Y."/>
            <person name="Flajnik M.F."/>
            <person name="Sutoh Y."/>
            <person name="Kasahara M."/>
            <person name="Hoon S."/>
            <person name="Gangu V."/>
            <person name="Roy S.W."/>
            <person name="Irimia M."/>
            <person name="Korzh V."/>
            <person name="Kondrychyn I."/>
            <person name="Lim Z.W."/>
            <person name="Tay B.H."/>
            <person name="Tohari S."/>
            <person name="Kong K.W."/>
            <person name="Ho S."/>
            <person name="Lorente-Galdos B."/>
            <person name="Quilez J."/>
            <person name="Marques-Bonet T."/>
            <person name="Raney B.J."/>
            <person name="Ingham P.W."/>
            <person name="Tay A."/>
            <person name="Hillier L.W."/>
            <person name="Minx P."/>
            <person name="Boehm T."/>
            <person name="Wilson R.K."/>
            <person name="Brenner S."/>
            <person name="Warren W.C."/>
        </authorList>
    </citation>
    <scope>NUCLEOTIDE SEQUENCE</scope>
    <source>
        <tissue evidence="25">Testis</tissue>
    </source>
</reference>
<proteinExistence type="evidence at transcript level"/>
<evidence type="ECO:0000256" key="14">
    <source>
        <dbReference type="ARBA" id="ARBA00023306"/>
    </source>
</evidence>
<evidence type="ECO:0000256" key="11">
    <source>
        <dbReference type="ARBA" id="ARBA00022838"/>
    </source>
</evidence>
<feature type="region of interest" description="Disordered" evidence="23">
    <location>
        <begin position="735"/>
        <end position="777"/>
    </location>
</feature>
<evidence type="ECO:0000256" key="7">
    <source>
        <dbReference type="ARBA" id="ARBA00022618"/>
    </source>
</evidence>
<evidence type="ECO:0000256" key="1">
    <source>
        <dbReference type="ARBA" id="ARBA00004214"/>
    </source>
</evidence>
<dbReference type="GO" id="GO:0005737">
    <property type="term" value="C:cytoplasm"/>
    <property type="evidence" value="ECO:0007669"/>
    <property type="project" value="UniProtKB-SubCell"/>
</dbReference>
<dbReference type="GO" id="GO:0005524">
    <property type="term" value="F:ATP binding"/>
    <property type="evidence" value="ECO:0007669"/>
    <property type="project" value="UniProtKB-KW"/>
</dbReference>
<dbReference type="GO" id="GO:0051301">
    <property type="term" value="P:cell division"/>
    <property type="evidence" value="ECO:0007669"/>
    <property type="project" value="UniProtKB-KW"/>
</dbReference>
<dbReference type="Pfam" id="PF07714">
    <property type="entry name" value="PK_Tyr_Ser-Thr"/>
    <property type="match status" value="1"/>
</dbReference>
<dbReference type="SUPFAM" id="SSF48403">
    <property type="entry name" value="Ankyrin repeat"/>
    <property type="match status" value="1"/>
</dbReference>
<keyword evidence="9" id="KW-0547">Nucleotide-binding</keyword>